<dbReference type="InterPro" id="IPR006140">
    <property type="entry name" value="D-isomer_DH_NAD-bd"/>
</dbReference>
<evidence type="ECO:0000256" key="8">
    <source>
        <dbReference type="ARBA" id="ARBA00023027"/>
    </source>
</evidence>
<dbReference type="PANTHER" id="PTHR42938">
    <property type="entry name" value="FORMATE DEHYDROGENASE 1"/>
    <property type="match status" value="1"/>
</dbReference>
<dbReference type="InterPro" id="IPR036291">
    <property type="entry name" value="NAD(P)-bd_dom_sf"/>
</dbReference>
<dbReference type="InterPro" id="IPR006139">
    <property type="entry name" value="D-isomer_2_OHA_DH_cat_dom"/>
</dbReference>
<evidence type="ECO:0000256" key="11">
    <source>
        <dbReference type="ARBA" id="ARBA00048731"/>
    </source>
</evidence>
<comment type="pathway">
    <text evidence="2">Amino-acid biosynthesis; L-serine biosynthesis; L-serine from 3-phospho-D-glycerate: step 1/3.</text>
</comment>
<dbReference type="InterPro" id="IPR029753">
    <property type="entry name" value="D-isomer_DH_CS"/>
</dbReference>
<dbReference type="InterPro" id="IPR002912">
    <property type="entry name" value="ACT_dom"/>
</dbReference>
<feature type="domain" description="ACT" evidence="13">
    <location>
        <begin position="318"/>
        <end position="386"/>
    </location>
</feature>
<sequence length="386" mass="41901">MYTVKCLNPISNRGLDLFTSEFEVIDDLNAADAVLVRSASMHDLEVPDSMIAVARAGAGVNNIPLEQYAEKGITVFNTPGANANGVKELVVAGLLLASRDIIGGVNWVKDNAKEADLTKLIEKKKKEFAGNELKGKSIGVIGLGAIGVLVANICNRLGMNVYGYDPYVSVRSAWSLSRMVNHSSSLDEIYEKCDFLTIHVPYMESTKGMIGQEAVQKMKDGATILNFARGELVDDQAVLDGLAAKKIKHYVTDFPNPAIAAADGVITIPHLGASTEESEENCAEMAVDQLMNYLENGNIVNSVNYPNCDLGDIEAECRITVHHKNLPNMIGQLTSALAEEGYNIENMLNKSKGDYAYSIFDVAKRPSEAVLSKMKQIDGVIRLRVL</sequence>
<gene>
    <name evidence="14" type="ORF">AR1Y2_2100</name>
</gene>
<dbReference type="Pfam" id="PF00389">
    <property type="entry name" value="2-Hacid_dh"/>
    <property type="match status" value="1"/>
</dbReference>
<comment type="similarity">
    <text evidence="3 12">Belongs to the D-isomer specific 2-hydroxyacid dehydrogenase family.</text>
</comment>
<evidence type="ECO:0000313" key="15">
    <source>
        <dbReference type="Proteomes" id="UP000298653"/>
    </source>
</evidence>
<dbReference type="SUPFAM" id="SSF51735">
    <property type="entry name" value="NAD(P)-binding Rossmann-fold domains"/>
    <property type="match status" value="1"/>
</dbReference>
<dbReference type="SUPFAM" id="SSF52283">
    <property type="entry name" value="Formate/glycerate dehydrogenase catalytic domain-like"/>
    <property type="match status" value="1"/>
</dbReference>
<dbReference type="Pfam" id="PF02826">
    <property type="entry name" value="2-Hacid_dh_C"/>
    <property type="match status" value="1"/>
</dbReference>
<comment type="catalytic activity">
    <reaction evidence="11">
        <text>(2R)-3-phosphoglycerate + NAD(+) = 3-phosphooxypyruvate + NADH + H(+)</text>
        <dbReference type="Rhea" id="RHEA:12641"/>
        <dbReference type="ChEBI" id="CHEBI:15378"/>
        <dbReference type="ChEBI" id="CHEBI:18110"/>
        <dbReference type="ChEBI" id="CHEBI:57540"/>
        <dbReference type="ChEBI" id="CHEBI:57945"/>
        <dbReference type="ChEBI" id="CHEBI:58272"/>
        <dbReference type="EC" id="1.1.1.95"/>
    </reaction>
</comment>
<evidence type="ECO:0000256" key="1">
    <source>
        <dbReference type="ARBA" id="ARBA00003800"/>
    </source>
</evidence>
<dbReference type="GO" id="GO:0051287">
    <property type="term" value="F:NAD binding"/>
    <property type="evidence" value="ECO:0007669"/>
    <property type="project" value="InterPro"/>
</dbReference>
<keyword evidence="7 12" id="KW-0560">Oxidoreductase</keyword>
<evidence type="ECO:0000256" key="4">
    <source>
        <dbReference type="ARBA" id="ARBA00013001"/>
    </source>
</evidence>
<dbReference type="CDD" id="cd12174">
    <property type="entry name" value="PGDH_like_3"/>
    <property type="match status" value="1"/>
</dbReference>
<dbReference type="PANTHER" id="PTHR42938:SF47">
    <property type="entry name" value="HYDROXYPYRUVATE REDUCTASE"/>
    <property type="match status" value="1"/>
</dbReference>
<evidence type="ECO:0000256" key="5">
    <source>
        <dbReference type="ARBA" id="ARBA00013143"/>
    </source>
</evidence>
<dbReference type="UniPathway" id="UPA00135">
    <property type="reaction ID" value="UER00196"/>
</dbReference>
<comment type="catalytic activity">
    <reaction evidence="10">
        <text>(R)-2-hydroxyglutarate + NAD(+) = 2-oxoglutarate + NADH + H(+)</text>
        <dbReference type="Rhea" id="RHEA:49612"/>
        <dbReference type="ChEBI" id="CHEBI:15378"/>
        <dbReference type="ChEBI" id="CHEBI:15801"/>
        <dbReference type="ChEBI" id="CHEBI:16810"/>
        <dbReference type="ChEBI" id="CHEBI:57540"/>
        <dbReference type="ChEBI" id="CHEBI:57945"/>
        <dbReference type="EC" id="1.1.1.399"/>
    </reaction>
</comment>
<dbReference type="PROSITE" id="PS00065">
    <property type="entry name" value="D_2_HYDROXYACID_DH_1"/>
    <property type="match status" value="1"/>
</dbReference>
<dbReference type="SUPFAM" id="SSF55021">
    <property type="entry name" value="ACT-like"/>
    <property type="match status" value="1"/>
</dbReference>
<proteinExistence type="inferred from homology"/>
<keyword evidence="15" id="KW-1185">Reference proteome</keyword>
<dbReference type="EMBL" id="CP040058">
    <property type="protein sequence ID" value="QCP35554.1"/>
    <property type="molecule type" value="Genomic_DNA"/>
</dbReference>
<dbReference type="EC" id="1.1.1.95" evidence="5"/>
<dbReference type="Gene3D" id="3.40.50.720">
    <property type="entry name" value="NAD(P)-binding Rossmann-like Domain"/>
    <property type="match status" value="2"/>
</dbReference>
<dbReference type="Gene3D" id="3.30.70.260">
    <property type="match status" value="1"/>
</dbReference>
<evidence type="ECO:0000256" key="12">
    <source>
        <dbReference type="RuleBase" id="RU003719"/>
    </source>
</evidence>
<dbReference type="OrthoDB" id="9805416at2"/>
<evidence type="ECO:0000256" key="2">
    <source>
        <dbReference type="ARBA" id="ARBA00005216"/>
    </source>
</evidence>
<keyword evidence="8" id="KW-0520">NAD</keyword>
<evidence type="ECO:0000256" key="6">
    <source>
        <dbReference type="ARBA" id="ARBA00021582"/>
    </source>
</evidence>
<dbReference type="CDD" id="cd04901">
    <property type="entry name" value="ACT_3PGDH"/>
    <property type="match status" value="1"/>
</dbReference>
<dbReference type="GO" id="GO:0004617">
    <property type="term" value="F:phosphoglycerate dehydrogenase activity"/>
    <property type="evidence" value="ECO:0007669"/>
    <property type="project" value="UniProtKB-EC"/>
</dbReference>
<evidence type="ECO:0000256" key="10">
    <source>
        <dbReference type="ARBA" id="ARBA00048126"/>
    </source>
</evidence>
<organism evidence="14 15">
    <name type="scientific">Anaerostipes rhamnosivorans</name>
    <dbReference type="NCBI Taxonomy" id="1229621"/>
    <lineage>
        <taxon>Bacteria</taxon>
        <taxon>Bacillati</taxon>
        <taxon>Bacillota</taxon>
        <taxon>Clostridia</taxon>
        <taxon>Lachnospirales</taxon>
        <taxon>Lachnospiraceae</taxon>
        <taxon>Anaerostipes</taxon>
    </lineage>
</organism>
<reference evidence="14 15" key="1">
    <citation type="submission" date="2019-05" db="EMBL/GenBank/DDBJ databases">
        <title>Complete genome sequencing of Anaerostipes rhamnosivorans.</title>
        <authorList>
            <person name="Bui T.P.N."/>
            <person name="de Vos W.M."/>
        </authorList>
    </citation>
    <scope>NUCLEOTIDE SEQUENCE [LARGE SCALE GENOMIC DNA]</scope>
    <source>
        <strain evidence="14 15">1y2</strain>
    </source>
</reference>
<name>A0A4P8II28_9FIRM</name>
<comment type="function">
    <text evidence="1">Catalyzes the reversible oxidation of 3-phospho-D-glycerate to 3-phosphonooxypyruvate, the first step of the phosphorylated L-serine biosynthesis pathway. Also catalyzes the reversible oxidation of 2-hydroxyglutarate to 2-oxoglutarate.</text>
</comment>
<evidence type="ECO:0000256" key="3">
    <source>
        <dbReference type="ARBA" id="ARBA00005854"/>
    </source>
</evidence>
<dbReference type="InterPro" id="IPR029752">
    <property type="entry name" value="D-isomer_DH_CS1"/>
</dbReference>
<protein>
    <recommendedName>
        <fullName evidence="6">D-3-phosphoglycerate dehydrogenase</fullName>
        <ecNumber evidence="4">1.1.1.399</ecNumber>
        <ecNumber evidence="5">1.1.1.95</ecNumber>
    </recommendedName>
    <alternativeName>
        <fullName evidence="9">2-oxoglutarate reductase</fullName>
    </alternativeName>
</protein>
<dbReference type="RefSeq" id="WP_137328904.1">
    <property type="nucleotide sequence ID" value="NZ_CP040058.1"/>
</dbReference>
<evidence type="ECO:0000259" key="13">
    <source>
        <dbReference type="PROSITE" id="PS51671"/>
    </source>
</evidence>
<evidence type="ECO:0000256" key="9">
    <source>
        <dbReference type="ARBA" id="ARBA00030455"/>
    </source>
</evidence>
<dbReference type="PROSITE" id="PS00670">
    <property type="entry name" value="D_2_HYDROXYACID_DH_2"/>
    <property type="match status" value="1"/>
</dbReference>
<dbReference type="KEGG" id="arf:AR1Y2_2100"/>
<dbReference type="AlphaFoldDB" id="A0A4P8II28"/>
<accession>A0A4P8II28</accession>
<evidence type="ECO:0000313" key="14">
    <source>
        <dbReference type="EMBL" id="QCP35554.1"/>
    </source>
</evidence>
<dbReference type="PROSITE" id="PS51671">
    <property type="entry name" value="ACT"/>
    <property type="match status" value="1"/>
</dbReference>
<dbReference type="Proteomes" id="UP000298653">
    <property type="component" value="Chromosome"/>
</dbReference>
<dbReference type="EC" id="1.1.1.399" evidence="4"/>
<dbReference type="InterPro" id="IPR045865">
    <property type="entry name" value="ACT-like_dom_sf"/>
</dbReference>
<evidence type="ECO:0000256" key="7">
    <source>
        <dbReference type="ARBA" id="ARBA00023002"/>
    </source>
</evidence>